<accession>A0A344TLS9</accession>
<dbReference type="RefSeq" id="WP_114068369.1">
    <property type="nucleotide sequence ID" value="NZ_CP030850.1"/>
</dbReference>
<evidence type="ECO:0000313" key="1">
    <source>
        <dbReference type="EMBL" id="AXE19600.1"/>
    </source>
</evidence>
<reference evidence="1 2" key="1">
    <citation type="submission" date="2018-07" db="EMBL/GenBank/DDBJ databases">
        <title>Genome sequencing of Runella.</title>
        <authorList>
            <person name="Baek M.-G."/>
            <person name="Yi H."/>
        </authorList>
    </citation>
    <scope>NUCLEOTIDE SEQUENCE [LARGE SCALE GENOMIC DNA]</scope>
    <source>
        <strain evidence="1 2">HYN0085</strain>
    </source>
</reference>
<dbReference type="Proteomes" id="UP000251993">
    <property type="component" value="Chromosome"/>
</dbReference>
<dbReference type="AlphaFoldDB" id="A0A344TLS9"/>
<protein>
    <submittedName>
        <fullName evidence="1">Uncharacterized protein</fullName>
    </submittedName>
</protein>
<name>A0A344TLS9_9BACT</name>
<keyword evidence="2" id="KW-1185">Reference proteome</keyword>
<organism evidence="1 2">
    <name type="scientific">Runella rosea</name>
    <dbReference type="NCBI Taxonomy" id="2259595"/>
    <lineage>
        <taxon>Bacteria</taxon>
        <taxon>Pseudomonadati</taxon>
        <taxon>Bacteroidota</taxon>
        <taxon>Cytophagia</taxon>
        <taxon>Cytophagales</taxon>
        <taxon>Spirosomataceae</taxon>
        <taxon>Runella</taxon>
    </lineage>
</organism>
<proteinExistence type="predicted"/>
<dbReference type="OrthoDB" id="961886at2"/>
<dbReference type="KEGG" id="run:DR864_18590"/>
<gene>
    <name evidence="1" type="ORF">DR864_18590</name>
</gene>
<sequence length="100" mass="11735">MAHIAIPIPSQIGKQDIEVEVSINGQRQALHYRVELFYWNECGMPTVDRAECLRHILSEYDKDWTLYYMGSPTEQFIPITFVRKKETLLLSPFLYSLLNL</sequence>
<evidence type="ECO:0000313" key="2">
    <source>
        <dbReference type="Proteomes" id="UP000251993"/>
    </source>
</evidence>
<dbReference type="EMBL" id="CP030850">
    <property type="protein sequence ID" value="AXE19600.1"/>
    <property type="molecule type" value="Genomic_DNA"/>
</dbReference>